<accession>A0A6P2PI52</accession>
<name>A0A6P2PI52_9BURK</name>
<dbReference type="EMBL" id="CABVPN010000029">
    <property type="protein sequence ID" value="VWC07836.1"/>
    <property type="molecule type" value="Genomic_DNA"/>
</dbReference>
<evidence type="ECO:0000313" key="2">
    <source>
        <dbReference type="Proteomes" id="UP000494125"/>
    </source>
</evidence>
<sequence>MRGDGRTGHEQINRDFGCSIEVFATRFPNAIDAYRAFDVREPGWMKVKPTP</sequence>
<dbReference type="GO" id="GO:0016740">
    <property type="term" value="F:transferase activity"/>
    <property type="evidence" value="ECO:0007669"/>
    <property type="project" value="UniProtKB-KW"/>
</dbReference>
<gene>
    <name evidence="1" type="ORF">BDI24065_05202</name>
</gene>
<dbReference type="AlphaFoldDB" id="A0A6P2PI52"/>
<dbReference type="Proteomes" id="UP000494125">
    <property type="component" value="Unassembled WGS sequence"/>
</dbReference>
<proteinExistence type="predicted"/>
<keyword evidence="2" id="KW-1185">Reference proteome</keyword>
<reference evidence="1 2" key="1">
    <citation type="submission" date="2019-09" db="EMBL/GenBank/DDBJ databases">
        <authorList>
            <person name="Depoorter E."/>
        </authorList>
    </citation>
    <scope>NUCLEOTIDE SEQUENCE [LARGE SCALE GENOMIC DNA]</scope>
    <source>
        <strain evidence="1">LMG 24065</strain>
    </source>
</reference>
<organism evidence="1 2">
    <name type="scientific">Burkholderia diffusa</name>
    <dbReference type="NCBI Taxonomy" id="488732"/>
    <lineage>
        <taxon>Bacteria</taxon>
        <taxon>Pseudomonadati</taxon>
        <taxon>Pseudomonadota</taxon>
        <taxon>Betaproteobacteria</taxon>
        <taxon>Burkholderiales</taxon>
        <taxon>Burkholderiaceae</taxon>
        <taxon>Burkholderia</taxon>
        <taxon>Burkholderia cepacia complex</taxon>
    </lineage>
</organism>
<protein>
    <submittedName>
        <fullName evidence="1">Alanine acetyltransferase</fullName>
    </submittedName>
</protein>
<keyword evidence="1" id="KW-0808">Transferase</keyword>
<evidence type="ECO:0000313" key="1">
    <source>
        <dbReference type="EMBL" id="VWC07836.1"/>
    </source>
</evidence>